<evidence type="ECO:0000313" key="1">
    <source>
        <dbReference type="EMBL" id="NDK40008.1"/>
    </source>
</evidence>
<gene>
    <name evidence="1" type="ORF">DT603_14285</name>
</gene>
<comment type="caution">
    <text evidence="1">The sequence shown here is derived from an EMBL/GenBank/DDBJ whole genome shotgun (WGS) entry which is preliminary data.</text>
</comment>
<protein>
    <submittedName>
        <fullName evidence="1">Uncharacterized protein</fullName>
    </submittedName>
</protein>
<dbReference type="Proteomes" id="UP001429354">
    <property type="component" value="Unassembled WGS sequence"/>
</dbReference>
<name>A0ABX0AGK0_9GAMM</name>
<accession>A0ABX0AGK0</accession>
<reference evidence="1 2" key="1">
    <citation type="submission" date="2018-07" db="EMBL/GenBank/DDBJ databases">
        <title>Whole genome Sequencing of Pseudoxanthomonas gei KCTC 32298 (T).</title>
        <authorList>
            <person name="Kumar S."/>
            <person name="Bansal K."/>
            <person name="Kaur A."/>
            <person name="Patil P."/>
            <person name="Sharma S."/>
            <person name="Patil P.B."/>
        </authorList>
    </citation>
    <scope>NUCLEOTIDE SEQUENCE [LARGE SCALE GENOMIC DNA]</scope>
    <source>
        <strain evidence="1 2">KCTC 32298</strain>
    </source>
</reference>
<evidence type="ECO:0000313" key="2">
    <source>
        <dbReference type="Proteomes" id="UP001429354"/>
    </source>
</evidence>
<keyword evidence="2" id="KW-1185">Reference proteome</keyword>
<proteinExistence type="predicted"/>
<organism evidence="1 2">
    <name type="scientific">Pseudoxanthomonas gei</name>
    <dbReference type="NCBI Taxonomy" id="1383030"/>
    <lineage>
        <taxon>Bacteria</taxon>
        <taxon>Pseudomonadati</taxon>
        <taxon>Pseudomonadota</taxon>
        <taxon>Gammaproteobacteria</taxon>
        <taxon>Lysobacterales</taxon>
        <taxon>Lysobacteraceae</taxon>
        <taxon>Pseudoxanthomonas</taxon>
    </lineage>
</organism>
<sequence>MILITADQDWQEKWNTPREHVPHFTETSDVGRDGTLFLLTFFGNPAVDEAGRSKLLCDFSLIKPDGSFATEQRDAVCFDPDFAMERDTTYITNITVGFKADSSEPKGSWRYKVVIKDKIAGTELPLEAGFKVK</sequence>
<dbReference type="EMBL" id="QOVG01000010">
    <property type="protein sequence ID" value="NDK40008.1"/>
    <property type="molecule type" value="Genomic_DNA"/>
</dbReference>